<dbReference type="InterPro" id="IPR007307">
    <property type="entry name" value="Ltv1"/>
</dbReference>
<dbReference type="GO" id="GO:0042274">
    <property type="term" value="P:ribosomal small subunit biogenesis"/>
    <property type="evidence" value="ECO:0007669"/>
    <property type="project" value="InterPro"/>
</dbReference>
<dbReference type="GO" id="GO:0005829">
    <property type="term" value="C:cytosol"/>
    <property type="evidence" value="ECO:0007669"/>
    <property type="project" value="TreeGrafter"/>
</dbReference>
<keyword evidence="3" id="KW-1185">Reference proteome</keyword>
<comment type="similarity">
    <text evidence="1">Belongs to the LTV1 family.</text>
</comment>
<accession>A0A8X8ASA1</accession>
<protein>
    <submittedName>
        <fullName evidence="2">Uncharacterized protein</fullName>
    </submittedName>
</protein>
<dbReference type="GO" id="GO:0030688">
    <property type="term" value="C:preribosome, small subunit precursor"/>
    <property type="evidence" value="ECO:0007669"/>
    <property type="project" value="TreeGrafter"/>
</dbReference>
<dbReference type="GO" id="GO:0005634">
    <property type="term" value="C:nucleus"/>
    <property type="evidence" value="ECO:0007669"/>
    <property type="project" value="TreeGrafter"/>
</dbReference>
<reference evidence="2 3" key="1">
    <citation type="submission" date="2020-02" db="EMBL/GenBank/DDBJ databases">
        <authorList>
            <person name="Ma Q."/>
            <person name="Huang Y."/>
            <person name="Song X."/>
            <person name="Pei D."/>
        </authorList>
    </citation>
    <scope>NUCLEOTIDE SEQUENCE [LARGE SCALE GENOMIC DNA]</scope>
    <source>
        <strain evidence="2">Sxm20200214</strain>
        <tissue evidence="2">Leaf</tissue>
    </source>
</reference>
<gene>
    <name evidence="2" type="ORF">Bca52824_023176</name>
</gene>
<comment type="caution">
    <text evidence="2">The sequence shown here is derived from an EMBL/GenBank/DDBJ whole genome shotgun (WGS) entry which is preliminary data.</text>
</comment>
<name>A0A8X8ASA1_BRACI</name>
<dbReference type="OrthoDB" id="5852896at2759"/>
<proteinExistence type="inferred from homology"/>
<sequence length="150" mass="17461">MLKPKDYELVKVVEESRDESDKWDCETIITTYSSHNLIGKIYGPDRARKKLSATVAKAKSLNSNRIITLQGKEKLPVEFLPGMKAEQHCVKLVIPPVKRKIHGEETREENAVKTEKREARRLKKETRNFIGMKRSMLRELLLFMVHLLFI</sequence>
<dbReference type="Proteomes" id="UP000886595">
    <property type="component" value="Unassembled WGS sequence"/>
</dbReference>
<dbReference type="EMBL" id="JAAMPC010000005">
    <property type="protein sequence ID" value="KAG2311619.1"/>
    <property type="molecule type" value="Genomic_DNA"/>
</dbReference>
<evidence type="ECO:0000256" key="1">
    <source>
        <dbReference type="ARBA" id="ARBA00009078"/>
    </source>
</evidence>
<evidence type="ECO:0000313" key="3">
    <source>
        <dbReference type="Proteomes" id="UP000886595"/>
    </source>
</evidence>
<evidence type="ECO:0000313" key="2">
    <source>
        <dbReference type="EMBL" id="KAG2311619.1"/>
    </source>
</evidence>
<dbReference type="GO" id="GO:0000056">
    <property type="term" value="P:ribosomal small subunit export from nucleus"/>
    <property type="evidence" value="ECO:0007669"/>
    <property type="project" value="TreeGrafter"/>
</dbReference>
<organism evidence="2 3">
    <name type="scientific">Brassica carinata</name>
    <name type="common">Ethiopian mustard</name>
    <name type="synonym">Abyssinian cabbage</name>
    <dbReference type="NCBI Taxonomy" id="52824"/>
    <lineage>
        <taxon>Eukaryota</taxon>
        <taxon>Viridiplantae</taxon>
        <taxon>Streptophyta</taxon>
        <taxon>Embryophyta</taxon>
        <taxon>Tracheophyta</taxon>
        <taxon>Spermatophyta</taxon>
        <taxon>Magnoliopsida</taxon>
        <taxon>eudicotyledons</taxon>
        <taxon>Gunneridae</taxon>
        <taxon>Pentapetalae</taxon>
        <taxon>rosids</taxon>
        <taxon>malvids</taxon>
        <taxon>Brassicales</taxon>
        <taxon>Brassicaceae</taxon>
        <taxon>Brassiceae</taxon>
        <taxon>Brassica</taxon>
    </lineage>
</organism>
<dbReference type="AlphaFoldDB" id="A0A8X8ASA1"/>
<dbReference type="PANTHER" id="PTHR21531">
    <property type="entry name" value="LOW-TEMPERATURE VIABILITY PROTEIN LTV1-RELATED"/>
    <property type="match status" value="1"/>
</dbReference>
<dbReference type="PANTHER" id="PTHR21531:SF0">
    <property type="entry name" value="PROTEIN LTV1 HOMOLOG"/>
    <property type="match status" value="1"/>
</dbReference>